<feature type="coiled-coil region" evidence="1">
    <location>
        <begin position="205"/>
        <end position="278"/>
    </location>
</feature>
<evidence type="ECO:0000313" key="2">
    <source>
        <dbReference type="EMBL" id="GAA0142504.1"/>
    </source>
</evidence>
<name>A0AAV3NTE4_LITER</name>
<organism evidence="2 3">
    <name type="scientific">Lithospermum erythrorhizon</name>
    <name type="common">Purple gromwell</name>
    <name type="synonym">Lithospermum officinale var. erythrorhizon</name>
    <dbReference type="NCBI Taxonomy" id="34254"/>
    <lineage>
        <taxon>Eukaryota</taxon>
        <taxon>Viridiplantae</taxon>
        <taxon>Streptophyta</taxon>
        <taxon>Embryophyta</taxon>
        <taxon>Tracheophyta</taxon>
        <taxon>Spermatophyta</taxon>
        <taxon>Magnoliopsida</taxon>
        <taxon>eudicotyledons</taxon>
        <taxon>Gunneridae</taxon>
        <taxon>Pentapetalae</taxon>
        <taxon>asterids</taxon>
        <taxon>lamiids</taxon>
        <taxon>Boraginales</taxon>
        <taxon>Boraginaceae</taxon>
        <taxon>Boraginoideae</taxon>
        <taxon>Lithospermeae</taxon>
        <taxon>Lithospermum</taxon>
    </lineage>
</organism>
<protein>
    <submittedName>
        <fullName evidence="2">Uncharacterized protein</fullName>
    </submittedName>
</protein>
<dbReference type="EMBL" id="BAABME010000406">
    <property type="protein sequence ID" value="GAA0142504.1"/>
    <property type="molecule type" value="Genomic_DNA"/>
</dbReference>
<dbReference type="AlphaFoldDB" id="A0AAV3NTE4"/>
<comment type="caution">
    <text evidence="2">The sequence shown here is derived from an EMBL/GenBank/DDBJ whole genome shotgun (WGS) entry which is preliminary data.</text>
</comment>
<sequence>MPNMVNYKAMTTGKDPLARVSKRKGVATSWDTSDASALAPVLKKSRRNANKAIPEDAPVVNEVLSETTNPPSPDLAPVITFNIPDHIPSFDIMASVQESPPLAPPPVASSSSGCTSLEYPYFVPSGITVTEKTVSKREEPTVSLLLKGDMEGIMGYSSPSELHDAFSHFQLKSTECAHGLFLKWKESEESRAAFEADKISLEKCLSEVIKERDEARAQDADLKNKHANLQAVCNGLVKSKTDLSSQHEIDMDIFKSSLEEAELRSRDLKAQLDSSRELVEVK</sequence>
<gene>
    <name evidence="2" type="ORF">LIER_03390</name>
</gene>
<dbReference type="Proteomes" id="UP001454036">
    <property type="component" value="Unassembled WGS sequence"/>
</dbReference>
<accession>A0AAV3NTE4</accession>
<keyword evidence="3" id="KW-1185">Reference proteome</keyword>
<evidence type="ECO:0000313" key="3">
    <source>
        <dbReference type="Proteomes" id="UP001454036"/>
    </source>
</evidence>
<keyword evidence="1" id="KW-0175">Coiled coil</keyword>
<evidence type="ECO:0000256" key="1">
    <source>
        <dbReference type="SAM" id="Coils"/>
    </source>
</evidence>
<reference evidence="2 3" key="1">
    <citation type="submission" date="2024-01" db="EMBL/GenBank/DDBJ databases">
        <title>The complete chloroplast genome sequence of Lithospermum erythrorhizon: insights into the phylogenetic relationship among Boraginaceae species and the maternal lineages of purple gromwells.</title>
        <authorList>
            <person name="Okada T."/>
            <person name="Watanabe K."/>
        </authorList>
    </citation>
    <scope>NUCLEOTIDE SEQUENCE [LARGE SCALE GENOMIC DNA]</scope>
</reference>
<proteinExistence type="predicted"/>